<reference evidence="3" key="1">
    <citation type="journal article" date="2019" name="Int. J. Syst. Evol. Microbiol.">
        <title>The Global Catalogue of Microorganisms (GCM) 10K type strain sequencing project: providing services to taxonomists for standard genome sequencing and annotation.</title>
        <authorList>
            <consortium name="The Broad Institute Genomics Platform"/>
            <consortium name="The Broad Institute Genome Sequencing Center for Infectious Disease"/>
            <person name="Wu L."/>
            <person name="Ma J."/>
        </authorList>
    </citation>
    <scope>NUCLEOTIDE SEQUENCE [LARGE SCALE GENOMIC DNA]</scope>
    <source>
        <strain evidence="3">JCM 4602</strain>
    </source>
</reference>
<comment type="caution">
    <text evidence="2">The sequence shown here is derived from an EMBL/GenBank/DDBJ whole genome shotgun (WGS) entry which is preliminary data.</text>
</comment>
<feature type="transmembrane region" description="Helical" evidence="1">
    <location>
        <begin position="7"/>
        <end position="25"/>
    </location>
</feature>
<accession>A0ABQ3BPQ6</accession>
<sequence>MISARLRYLALVLAAYGLLILGLLWALEGVWIGAGICLWLTGLCGLGCARIRHTVGRHQDEQAAELEAVFPDGWVDPWAGWCCERGWATRGSLHHPATCTGAQQR</sequence>
<evidence type="ECO:0000256" key="1">
    <source>
        <dbReference type="SAM" id="Phobius"/>
    </source>
</evidence>
<name>A0ABQ3BPQ6_9ACTN</name>
<protein>
    <submittedName>
        <fullName evidence="2">Uncharacterized protein</fullName>
    </submittedName>
</protein>
<proteinExistence type="predicted"/>
<evidence type="ECO:0000313" key="2">
    <source>
        <dbReference type="EMBL" id="GGZ53053.1"/>
    </source>
</evidence>
<keyword evidence="1" id="KW-1133">Transmembrane helix</keyword>
<keyword evidence="3" id="KW-1185">Reference proteome</keyword>
<feature type="transmembrane region" description="Helical" evidence="1">
    <location>
        <begin position="31"/>
        <end position="49"/>
    </location>
</feature>
<dbReference type="EMBL" id="BMUW01000004">
    <property type="protein sequence ID" value="GGZ53053.1"/>
    <property type="molecule type" value="Genomic_DNA"/>
</dbReference>
<gene>
    <name evidence="2" type="ORF">GCM10010328_29830</name>
</gene>
<organism evidence="2 3">
    <name type="scientific">Streptomyces rubiginosohelvolus</name>
    <dbReference type="NCBI Taxonomy" id="67362"/>
    <lineage>
        <taxon>Bacteria</taxon>
        <taxon>Bacillati</taxon>
        <taxon>Actinomycetota</taxon>
        <taxon>Actinomycetes</taxon>
        <taxon>Kitasatosporales</taxon>
        <taxon>Streptomycetaceae</taxon>
        <taxon>Streptomyces</taxon>
    </lineage>
</organism>
<evidence type="ECO:0000313" key="3">
    <source>
        <dbReference type="Proteomes" id="UP000624183"/>
    </source>
</evidence>
<keyword evidence="1" id="KW-0472">Membrane</keyword>
<keyword evidence="1" id="KW-0812">Transmembrane</keyword>
<dbReference type="Proteomes" id="UP000624183">
    <property type="component" value="Unassembled WGS sequence"/>
</dbReference>